<sequence length="127" mass="14437">GTFPLRRRVGRGATWRGTWRLRRARPTRPPFARPARGLRNRRALPLLPRAGAVRRSLRRLTVARWQRRPGRVVLSGRAGTLLRQPVPARAHRRALAGRHYAAGRCRLHCRLGSACLDGNPFVVWTGM</sequence>
<reference evidence="1" key="1">
    <citation type="submission" date="2020-02" db="EMBL/GenBank/DDBJ databases">
        <authorList>
            <person name="Meier V. D."/>
        </authorList>
    </citation>
    <scope>NUCLEOTIDE SEQUENCE</scope>
    <source>
        <strain evidence="1">AVDCRST_MAG77</strain>
    </source>
</reference>
<dbReference type="AlphaFoldDB" id="A0A6J4JJ63"/>
<dbReference type="EMBL" id="CADCTC010000205">
    <property type="protein sequence ID" value="CAA9280747.1"/>
    <property type="molecule type" value="Genomic_DNA"/>
</dbReference>
<name>A0A6J4JJ63_9CHLR</name>
<feature type="non-terminal residue" evidence="1">
    <location>
        <position position="1"/>
    </location>
</feature>
<proteinExistence type="predicted"/>
<gene>
    <name evidence="1" type="ORF">AVDCRST_MAG77-3818</name>
</gene>
<protein>
    <submittedName>
        <fullName evidence="1">FIG00018398: hypothetical regulator</fullName>
    </submittedName>
</protein>
<accession>A0A6J4JJ63</accession>
<evidence type="ECO:0000313" key="1">
    <source>
        <dbReference type="EMBL" id="CAA9280747.1"/>
    </source>
</evidence>
<feature type="non-terminal residue" evidence="1">
    <location>
        <position position="127"/>
    </location>
</feature>
<organism evidence="1">
    <name type="scientific">uncultured Chloroflexota bacterium</name>
    <dbReference type="NCBI Taxonomy" id="166587"/>
    <lineage>
        <taxon>Bacteria</taxon>
        <taxon>Bacillati</taxon>
        <taxon>Chloroflexota</taxon>
        <taxon>environmental samples</taxon>
    </lineage>
</organism>